<dbReference type="Proteomes" id="UP001500967">
    <property type="component" value="Unassembled WGS sequence"/>
</dbReference>
<gene>
    <name evidence="2" type="ORF">GCM10009539_57710</name>
</gene>
<comment type="caution">
    <text evidence="2">The sequence shown here is derived from an EMBL/GenBank/DDBJ whole genome shotgun (WGS) entry which is preliminary data.</text>
</comment>
<feature type="compositionally biased region" description="Polar residues" evidence="1">
    <location>
        <begin position="20"/>
        <end position="29"/>
    </location>
</feature>
<feature type="region of interest" description="Disordered" evidence="1">
    <location>
        <begin position="1"/>
        <end position="71"/>
    </location>
</feature>
<evidence type="ECO:0000256" key="1">
    <source>
        <dbReference type="SAM" id="MobiDB-lite"/>
    </source>
</evidence>
<feature type="compositionally biased region" description="Basic and acidic residues" evidence="1">
    <location>
        <begin position="62"/>
        <end position="71"/>
    </location>
</feature>
<sequence length="71" mass="7740">MELHALDTDQPEDVGEAVNRTGTRASDPSTLEFAKTSHAQPCSISDHLLSQPHPQPMAAHSTTEHQHHLPP</sequence>
<evidence type="ECO:0000313" key="2">
    <source>
        <dbReference type="EMBL" id="GAA0263968.1"/>
    </source>
</evidence>
<reference evidence="2 3" key="1">
    <citation type="journal article" date="2019" name="Int. J. Syst. Evol. Microbiol.">
        <title>The Global Catalogue of Microorganisms (GCM) 10K type strain sequencing project: providing services to taxonomists for standard genome sequencing and annotation.</title>
        <authorList>
            <consortium name="The Broad Institute Genomics Platform"/>
            <consortium name="The Broad Institute Genome Sequencing Center for Infectious Disease"/>
            <person name="Wu L."/>
            <person name="Ma J."/>
        </authorList>
    </citation>
    <scope>NUCLEOTIDE SEQUENCE [LARGE SCALE GENOMIC DNA]</scope>
    <source>
        <strain evidence="2 3">JCM 10425</strain>
    </source>
</reference>
<keyword evidence="3" id="KW-1185">Reference proteome</keyword>
<evidence type="ECO:0000313" key="3">
    <source>
        <dbReference type="Proteomes" id="UP001500967"/>
    </source>
</evidence>
<proteinExistence type="predicted"/>
<dbReference type="EMBL" id="BAAAGX010000023">
    <property type="protein sequence ID" value="GAA0263968.1"/>
    <property type="molecule type" value="Genomic_DNA"/>
</dbReference>
<name>A0ABN0UWX3_9ACTN</name>
<accession>A0ABN0UWX3</accession>
<protein>
    <submittedName>
        <fullName evidence="2">Uncharacterized protein</fullName>
    </submittedName>
</protein>
<organism evidence="2 3">
    <name type="scientific">Cryptosporangium japonicum</name>
    <dbReference type="NCBI Taxonomy" id="80872"/>
    <lineage>
        <taxon>Bacteria</taxon>
        <taxon>Bacillati</taxon>
        <taxon>Actinomycetota</taxon>
        <taxon>Actinomycetes</taxon>
        <taxon>Cryptosporangiales</taxon>
        <taxon>Cryptosporangiaceae</taxon>
        <taxon>Cryptosporangium</taxon>
    </lineage>
</organism>